<dbReference type="InterPro" id="IPR012337">
    <property type="entry name" value="RNaseH-like_sf"/>
</dbReference>
<dbReference type="InterPro" id="IPR007021">
    <property type="entry name" value="DUF659"/>
</dbReference>
<feature type="region of interest" description="Disordered" evidence="10">
    <location>
        <begin position="1"/>
        <end position="24"/>
    </location>
</feature>
<evidence type="ECO:0000259" key="11">
    <source>
        <dbReference type="PROSITE" id="PS50808"/>
    </source>
</evidence>
<comment type="subcellular location">
    <subcellularLocation>
        <location evidence="1">Nucleus</location>
    </subcellularLocation>
</comment>
<feature type="domain" description="BED-type" evidence="11">
    <location>
        <begin position="25"/>
        <end position="79"/>
    </location>
</feature>
<evidence type="ECO:0000256" key="6">
    <source>
        <dbReference type="ARBA" id="ARBA00023125"/>
    </source>
</evidence>
<evidence type="ECO:0000256" key="7">
    <source>
        <dbReference type="ARBA" id="ARBA00023163"/>
    </source>
</evidence>
<dbReference type="GO" id="GO:0046983">
    <property type="term" value="F:protein dimerization activity"/>
    <property type="evidence" value="ECO:0007669"/>
    <property type="project" value="InterPro"/>
</dbReference>
<dbReference type="SUPFAM" id="SSF53098">
    <property type="entry name" value="Ribonuclease H-like"/>
    <property type="match status" value="1"/>
</dbReference>
<keyword evidence="8" id="KW-0539">Nucleus</keyword>
<dbReference type="GO" id="GO:0003677">
    <property type="term" value="F:DNA binding"/>
    <property type="evidence" value="ECO:0007669"/>
    <property type="project" value="UniProtKB-KW"/>
</dbReference>
<accession>A0A8H3LAE7</accession>
<dbReference type="InterPro" id="IPR003656">
    <property type="entry name" value="Znf_BED"/>
</dbReference>
<keyword evidence="4" id="KW-0862">Zinc</keyword>
<evidence type="ECO:0000313" key="13">
    <source>
        <dbReference type="EMBL" id="GES89398.1"/>
    </source>
</evidence>
<evidence type="ECO:0000256" key="10">
    <source>
        <dbReference type="SAM" id="MobiDB-lite"/>
    </source>
</evidence>
<dbReference type="InterPro" id="IPR008906">
    <property type="entry name" value="HATC_C_dom"/>
</dbReference>
<dbReference type="InterPro" id="IPR052035">
    <property type="entry name" value="ZnF_BED_domain_contain"/>
</dbReference>
<gene>
    <name evidence="12" type="ORF">RCL2_001069700</name>
    <name evidence="13" type="ORF">RCL2_001629800</name>
</gene>
<dbReference type="Pfam" id="PF05699">
    <property type="entry name" value="Dimer_Tnp_hAT"/>
    <property type="match status" value="1"/>
</dbReference>
<organism evidence="12 14">
    <name type="scientific">Rhizophagus clarus</name>
    <dbReference type="NCBI Taxonomy" id="94130"/>
    <lineage>
        <taxon>Eukaryota</taxon>
        <taxon>Fungi</taxon>
        <taxon>Fungi incertae sedis</taxon>
        <taxon>Mucoromycota</taxon>
        <taxon>Glomeromycotina</taxon>
        <taxon>Glomeromycetes</taxon>
        <taxon>Glomerales</taxon>
        <taxon>Glomeraceae</taxon>
        <taxon>Rhizophagus</taxon>
    </lineage>
</organism>
<dbReference type="GO" id="GO:0008270">
    <property type="term" value="F:zinc ion binding"/>
    <property type="evidence" value="ECO:0007669"/>
    <property type="project" value="UniProtKB-KW"/>
</dbReference>
<evidence type="ECO:0000256" key="2">
    <source>
        <dbReference type="ARBA" id="ARBA00022723"/>
    </source>
</evidence>
<evidence type="ECO:0000256" key="5">
    <source>
        <dbReference type="ARBA" id="ARBA00023015"/>
    </source>
</evidence>
<comment type="caution">
    <text evidence="12">The sequence shown here is derived from an EMBL/GenBank/DDBJ whole genome shotgun (WGS) entry which is preliminary data.</text>
</comment>
<dbReference type="Proteomes" id="UP000615446">
    <property type="component" value="Unassembled WGS sequence"/>
</dbReference>
<dbReference type="AlphaFoldDB" id="A0A8H3LAE7"/>
<dbReference type="EMBL" id="BLAL01000071">
    <property type="protein sequence ID" value="GES83544.1"/>
    <property type="molecule type" value="Genomic_DNA"/>
</dbReference>
<keyword evidence="3 9" id="KW-0863">Zinc-finger</keyword>
<evidence type="ECO:0000313" key="14">
    <source>
        <dbReference type="Proteomes" id="UP000615446"/>
    </source>
</evidence>
<keyword evidence="2" id="KW-0479">Metal-binding</keyword>
<dbReference type="PANTHER" id="PTHR46481:SF10">
    <property type="entry name" value="ZINC FINGER BED DOMAIN-CONTAINING PROTEIN 39"/>
    <property type="match status" value="1"/>
</dbReference>
<dbReference type="Pfam" id="PF04937">
    <property type="entry name" value="DUF659"/>
    <property type="match status" value="1"/>
</dbReference>
<evidence type="ECO:0000256" key="4">
    <source>
        <dbReference type="ARBA" id="ARBA00022833"/>
    </source>
</evidence>
<dbReference type="EMBL" id="BLAL01000187">
    <property type="protein sequence ID" value="GES89398.1"/>
    <property type="molecule type" value="Genomic_DNA"/>
</dbReference>
<keyword evidence="5" id="KW-0805">Transcription regulation</keyword>
<dbReference type="GO" id="GO:0005634">
    <property type="term" value="C:nucleus"/>
    <property type="evidence" value="ECO:0007669"/>
    <property type="project" value="UniProtKB-SubCell"/>
</dbReference>
<dbReference type="PANTHER" id="PTHR46481">
    <property type="entry name" value="ZINC FINGER BED DOMAIN-CONTAINING PROTEIN 4"/>
    <property type="match status" value="1"/>
</dbReference>
<evidence type="ECO:0000313" key="12">
    <source>
        <dbReference type="EMBL" id="GES83544.1"/>
    </source>
</evidence>
<keyword evidence="6" id="KW-0238">DNA-binding</keyword>
<protein>
    <submittedName>
        <fullName evidence="12">Ribonuclease H-like domain-containing protein</fullName>
    </submittedName>
</protein>
<evidence type="ECO:0000256" key="3">
    <source>
        <dbReference type="ARBA" id="ARBA00022771"/>
    </source>
</evidence>
<evidence type="ECO:0000256" key="9">
    <source>
        <dbReference type="PROSITE-ProRule" id="PRU00027"/>
    </source>
</evidence>
<evidence type="ECO:0000256" key="8">
    <source>
        <dbReference type="ARBA" id="ARBA00023242"/>
    </source>
</evidence>
<feature type="compositionally biased region" description="Basic residues" evidence="10">
    <location>
        <begin position="1"/>
        <end position="10"/>
    </location>
</feature>
<keyword evidence="7" id="KW-0804">Transcription</keyword>
<evidence type="ECO:0000256" key="1">
    <source>
        <dbReference type="ARBA" id="ARBA00004123"/>
    </source>
</evidence>
<reference evidence="12" key="1">
    <citation type="submission" date="2019-10" db="EMBL/GenBank/DDBJ databases">
        <title>Conservation and host-specific expression of non-tandemly repeated heterogenous ribosome RNA gene in arbuscular mycorrhizal fungi.</title>
        <authorList>
            <person name="Maeda T."/>
            <person name="Kobayashi Y."/>
            <person name="Nakagawa T."/>
            <person name="Ezawa T."/>
            <person name="Yamaguchi K."/>
            <person name="Bino T."/>
            <person name="Nishimoto Y."/>
            <person name="Shigenobu S."/>
            <person name="Kawaguchi M."/>
        </authorList>
    </citation>
    <scope>NUCLEOTIDE SEQUENCE</scope>
    <source>
        <strain evidence="12">HR1</strain>
    </source>
</reference>
<dbReference type="OrthoDB" id="2425836at2759"/>
<proteinExistence type="predicted"/>
<dbReference type="PROSITE" id="PS50808">
    <property type="entry name" value="ZF_BED"/>
    <property type="match status" value="1"/>
</dbReference>
<sequence length="618" mass="71314">MPLNKTNKRTRQIEPEQNFKSKVGRPQDSVWEHFIKTPLSTAGHFAAECLYCEKKWTRGRPQELQVHLAKDCLNVDEETRREYIQKILQLYNDDDTEDNKRFRIEQLNITDFWDVDQNSVEPLSKQKQEAIDQCLLKAFVCCGTPFAVVENPFFVDLIRKLQPGYKLPSREKLAGIMLSHAVVRIEDQVNSILGKATNLTLGLDGWTNPSGHSIYNFIIMTHDRREFLYRLRDLSIIKHTAQNLASEIEDVLQKIGPDKFAAVVTDNAANCALARSIISEKYPFIVNTRCIAHCVNLITKDVLDSVLRLKLALEKVADDHKDVVKENIVKIITSRGFFHDVNVVLKVLEPLKKTILSVEASNTTFADCFIALIRLASTIKKIPVERGLVNFQNHVINSINKRWESFNVMPYILAYFLHPGYRGNGLKNMWTKISEYAQKLWENMGYNIDDQEILITQMLNFKAKQGTYSTAFVKNRVTPCTWWMSCEDQPPFLRDLALKVFAVTPHSASCERMFSVLGWLYGKKRTTLDTNTIESIAKVRHFYQNNNMHLAESNSRQNNDDIQKLIDESAFFEIENDNDDHEGEGGYEEYFEEVEIPKHNVYVLIEEYVDLAILENDE</sequence>
<name>A0A8H3LAE7_9GLOM</name>